<dbReference type="SUPFAM" id="SSF55797">
    <property type="entry name" value="PR-1-like"/>
    <property type="match status" value="1"/>
</dbReference>
<name>A0ABQ0WYJ8_9LACO</name>
<evidence type="ECO:0000313" key="4">
    <source>
        <dbReference type="Proteomes" id="UP000321794"/>
    </source>
</evidence>
<comment type="caution">
    <text evidence="3">The sequence shown here is derived from an EMBL/GenBank/DDBJ whole genome shotgun (WGS) entry which is preliminary data.</text>
</comment>
<evidence type="ECO:0000259" key="2">
    <source>
        <dbReference type="Pfam" id="PF00188"/>
    </source>
</evidence>
<feature type="domain" description="SCP" evidence="2">
    <location>
        <begin position="151"/>
        <end position="271"/>
    </location>
</feature>
<proteinExistence type="predicted"/>
<dbReference type="Pfam" id="PF00188">
    <property type="entry name" value="CAP"/>
    <property type="match status" value="1"/>
</dbReference>
<dbReference type="InterPro" id="IPR035940">
    <property type="entry name" value="CAP_sf"/>
</dbReference>
<feature type="signal peptide" evidence="1">
    <location>
        <begin position="1"/>
        <end position="28"/>
    </location>
</feature>
<dbReference type="CDD" id="cd05379">
    <property type="entry name" value="CAP_bacterial"/>
    <property type="match status" value="1"/>
</dbReference>
<dbReference type="EMBL" id="BJZK01000015">
    <property type="protein sequence ID" value="GEO72186.1"/>
    <property type="molecule type" value="Genomic_DNA"/>
</dbReference>
<protein>
    <recommendedName>
        <fullName evidence="2">SCP domain-containing protein</fullName>
    </recommendedName>
</protein>
<evidence type="ECO:0000313" key="3">
    <source>
        <dbReference type="EMBL" id="GEO72186.1"/>
    </source>
</evidence>
<gene>
    <name evidence="3" type="ORF">LZY01_13540</name>
</gene>
<evidence type="ECO:0000256" key="1">
    <source>
        <dbReference type="SAM" id="SignalP"/>
    </source>
</evidence>
<keyword evidence="1" id="KW-0732">Signal</keyword>
<dbReference type="Proteomes" id="UP000321794">
    <property type="component" value="Unassembled WGS sequence"/>
</dbReference>
<dbReference type="RefSeq" id="WP_057732023.1">
    <property type="nucleotide sequence ID" value="NZ_BJZK01000015.1"/>
</dbReference>
<organism evidence="3 4">
    <name type="scientific">Levilactobacillus zymae</name>
    <dbReference type="NCBI Taxonomy" id="267363"/>
    <lineage>
        <taxon>Bacteria</taxon>
        <taxon>Bacillati</taxon>
        <taxon>Bacillota</taxon>
        <taxon>Bacilli</taxon>
        <taxon>Lactobacillales</taxon>
        <taxon>Lactobacillaceae</taxon>
        <taxon>Levilactobacillus</taxon>
    </lineage>
</organism>
<dbReference type="InterPro" id="IPR014044">
    <property type="entry name" value="CAP_dom"/>
</dbReference>
<sequence>MKLMKLTGVAVLTTVLGLATVAPVPTQAKTKTRTLKVTKVAKKGYRATKGKIYTSTKLTKVRAKAATTKRATLYVTKHAKIKKGNQSAAMYYYISNKKFKGWIWHGYLKRVTVKPAKVATKVTPQSTTTTKPTTTKATTTNWQAQANQDFLAAVNKYRAEKHAAPLVIDSQFMQLAASRANDTKQLNALDHYDQAGNFIAFDRAPQFGITSGVSECLYMESGYDPLSVGKRAAYEYLYDDADSDWGHRDNLLHPESTKIGIGWAQKGDSIYNAINEDY</sequence>
<dbReference type="PANTHER" id="PTHR31157">
    <property type="entry name" value="SCP DOMAIN-CONTAINING PROTEIN"/>
    <property type="match status" value="1"/>
</dbReference>
<dbReference type="PANTHER" id="PTHR31157:SF1">
    <property type="entry name" value="SCP DOMAIN-CONTAINING PROTEIN"/>
    <property type="match status" value="1"/>
</dbReference>
<reference evidence="3 4" key="1">
    <citation type="submission" date="2019-07" db="EMBL/GenBank/DDBJ databases">
        <title>Whole genome shotgun sequence of Lactobacillus zymae NBRC 107157.</title>
        <authorList>
            <person name="Hosoyama A."/>
            <person name="Uohara A."/>
            <person name="Ohji S."/>
            <person name="Ichikawa N."/>
        </authorList>
    </citation>
    <scope>NUCLEOTIDE SEQUENCE [LARGE SCALE GENOMIC DNA]</scope>
    <source>
        <strain evidence="3 4">NBRC 107157</strain>
    </source>
</reference>
<keyword evidence="4" id="KW-1185">Reference proteome</keyword>
<accession>A0ABQ0WYJ8</accession>
<dbReference type="Gene3D" id="3.40.33.10">
    <property type="entry name" value="CAP"/>
    <property type="match status" value="1"/>
</dbReference>
<feature type="chain" id="PRO_5046061757" description="SCP domain-containing protein" evidence="1">
    <location>
        <begin position="29"/>
        <end position="278"/>
    </location>
</feature>